<feature type="region of interest" description="Disordered" evidence="3">
    <location>
        <begin position="266"/>
        <end position="285"/>
    </location>
</feature>
<sequence>MERPRRPTRIILVRHGQSEGNLDESKYCTIADSKIRLTKAGLAQSEACGQLIKEAIEKTSNGNDWQVFFYVSPYKRTLCTLKGIGRAFSKDQILGVREEPRLREQDFGNFQEETSMARVKDLRNQFGRFFYRFPEGESGADVFDRVTSFLESLWRDIDSYRLNRSHYADLNLVIVSHGITMRIFLMRWFKWTVEQFEQLNNPKNCEIQVMQLGSGGEYSLAVHHTKEQLEEWGLTSDMITDQEWRAKAIRGQWYRDWPRFSDSFFDHLEDSPPTDPNDYASDDDN</sequence>
<dbReference type="InterPro" id="IPR052765">
    <property type="entry name" value="PGM-Related"/>
</dbReference>
<proteinExistence type="predicted"/>
<evidence type="ECO:0000313" key="4">
    <source>
        <dbReference type="EMBL" id="KAH7293976.1"/>
    </source>
</evidence>
<gene>
    <name evidence="4" type="ORF">KP509_28G050800</name>
</gene>
<feature type="active site" description="Proton donor/acceptor" evidence="1">
    <location>
        <position position="104"/>
    </location>
</feature>
<evidence type="ECO:0008006" key="6">
    <source>
        <dbReference type="Google" id="ProtNLM"/>
    </source>
</evidence>
<dbReference type="InterPro" id="IPR013078">
    <property type="entry name" value="His_Pase_superF_clade-1"/>
</dbReference>
<dbReference type="PANTHER" id="PTHR46192">
    <property type="entry name" value="BROAD-RANGE ACID PHOSPHATASE DET1"/>
    <property type="match status" value="1"/>
</dbReference>
<feature type="active site" description="Tele-phosphohistidine intermediate" evidence="1">
    <location>
        <position position="15"/>
    </location>
</feature>
<dbReference type="CDD" id="cd07067">
    <property type="entry name" value="HP_PGM_like"/>
    <property type="match status" value="1"/>
</dbReference>
<dbReference type="OMA" id="MRLFCMR"/>
<feature type="binding site" evidence="2">
    <location>
        <position position="76"/>
    </location>
    <ligand>
        <name>substrate</name>
    </ligand>
</feature>
<feature type="binding site" evidence="2">
    <location>
        <begin position="14"/>
        <end position="21"/>
    </location>
    <ligand>
        <name>substrate</name>
    </ligand>
</feature>
<evidence type="ECO:0000256" key="1">
    <source>
        <dbReference type="PIRSR" id="PIRSR613078-1"/>
    </source>
</evidence>
<dbReference type="AlphaFoldDB" id="A0A8T2RC04"/>
<accession>A0A8T2RC04</accession>
<dbReference type="Gene3D" id="3.40.50.1240">
    <property type="entry name" value="Phosphoglycerate mutase-like"/>
    <property type="match status" value="1"/>
</dbReference>
<dbReference type="Proteomes" id="UP000825935">
    <property type="component" value="Chromosome 28"/>
</dbReference>
<dbReference type="InterPro" id="IPR029033">
    <property type="entry name" value="His_PPase_superfam"/>
</dbReference>
<dbReference type="OrthoDB" id="10261749at2759"/>
<name>A0A8T2RC04_CERRI</name>
<dbReference type="EMBL" id="CM035433">
    <property type="protein sequence ID" value="KAH7293976.1"/>
    <property type="molecule type" value="Genomic_DNA"/>
</dbReference>
<evidence type="ECO:0000256" key="3">
    <source>
        <dbReference type="SAM" id="MobiDB-lite"/>
    </source>
</evidence>
<evidence type="ECO:0000313" key="5">
    <source>
        <dbReference type="Proteomes" id="UP000825935"/>
    </source>
</evidence>
<dbReference type="SUPFAM" id="SSF53254">
    <property type="entry name" value="Phosphoglycerate mutase-like"/>
    <property type="match status" value="1"/>
</dbReference>
<dbReference type="PROSITE" id="PS00175">
    <property type="entry name" value="PG_MUTASE"/>
    <property type="match status" value="1"/>
</dbReference>
<reference evidence="4" key="1">
    <citation type="submission" date="2021-08" db="EMBL/GenBank/DDBJ databases">
        <title>WGS assembly of Ceratopteris richardii.</title>
        <authorList>
            <person name="Marchant D.B."/>
            <person name="Chen G."/>
            <person name="Jenkins J."/>
            <person name="Shu S."/>
            <person name="Leebens-Mack J."/>
            <person name="Grimwood J."/>
            <person name="Schmutz J."/>
            <person name="Soltis P."/>
            <person name="Soltis D."/>
            <person name="Chen Z.-H."/>
        </authorList>
    </citation>
    <scope>NUCLEOTIDE SEQUENCE</scope>
    <source>
        <strain evidence="4">Whitten #5841</strain>
        <tissue evidence="4">Leaf</tissue>
    </source>
</reference>
<dbReference type="GO" id="GO:0003824">
    <property type="term" value="F:catalytic activity"/>
    <property type="evidence" value="ECO:0007669"/>
    <property type="project" value="InterPro"/>
</dbReference>
<dbReference type="InterPro" id="IPR001345">
    <property type="entry name" value="PG/BPGM_mutase_AS"/>
</dbReference>
<dbReference type="Pfam" id="PF00300">
    <property type="entry name" value="His_Phos_1"/>
    <property type="match status" value="1"/>
</dbReference>
<dbReference type="SMART" id="SM00855">
    <property type="entry name" value="PGAM"/>
    <property type="match status" value="1"/>
</dbReference>
<protein>
    <recommendedName>
        <fullName evidence="6">Phosphoglycerate mutase</fullName>
    </recommendedName>
</protein>
<comment type="caution">
    <text evidence="4">The sequence shown here is derived from an EMBL/GenBank/DDBJ whole genome shotgun (WGS) entry which is preliminary data.</text>
</comment>
<keyword evidence="5" id="KW-1185">Reference proteome</keyword>
<organism evidence="4 5">
    <name type="scientific">Ceratopteris richardii</name>
    <name type="common">Triangle waterfern</name>
    <dbReference type="NCBI Taxonomy" id="49495"/>
    <lineage>
        <taxon>Eukaryota</taxon>
        <taxon>Viridiplantae</taxon>
        <taxon>Streptophyta</taxon>
        <taxon>Embryophyta</taxon>
        <taxon>Tracheophyta</taxon>
        <taxon>Polypodiopsida</taxon>
        <taxon>Polypodiidae</taxon>
        <taxon>Polypodiales</taxon>
        <taxon>Pteridineae</taxon>
        <taxon>Pteridaceae</taxon>
        <taxon>Parkerioideae</taxon>
        <taxon>Ceratopteris</taxon>
    </lineage>
</organism>
<evidence type="ECO:0000256" key="2">
    <source>
        <dbReference type="PIRSR" id="PIRSR613078-2"/>
    </source>
</evidence>